<dbReference type="HOGENOM" id="CLU_013850_1_0_5"/>
<dbReference type="STRING" id="1123269.NX02_24425"/>
<evidence type="ECO:0000256" key="2">
    <source>
        <dbReference type="SAM" id="Phobius"/>
    </source>
</evidence>
<gene>
    <name evidence="4" type="ORF">NX02_24425</name>
</gene>
<sequence length="319" mass="33475">METRSNQVLVGSVVLILLAATAIFTVWLARLGGGVEKNYDIFFKQSVDGLAKGSAVSFSGVPSGQVTEIRLWQPDPQFVRVRIAVKEEVPILEGTTATIQGVGFTGVSQIQLDGATKGAKPIAEIGPGGVPVIPTKPGALGELLNSAPKLLERLSTLTERLTEVLSDENQKSIAGILKNVDRLSGSLADRGPEIAATLAETRIAIRQAGTAAEQIGKLAGTTNDLLDKEGRPLVGDLREAVAAAKKSMENLDGAITAARPGIDNFSRRTLPEVGQLVRDLREMSEALTAVAGRIDRGGAGSLIGSPKLPDYEPGKGDQK</sequence>
<evidence type="ECO:0000313" key="4">
    <source>
        <dbReference type="EMBL" id="AHE56492.1"/>
    </source>
</evidence>
<dbReference type="PANTHER" id="PTHR36698">
    <property type="entry name" value="BLL5892 PROTEIN"/>
    <property type="match status" value="1"/>
</dbReference>
<feature type="compositionally biased region" description="Basic and acidic residues" evidence="1">
    <location>
        <begin position="309"/>
        <end position="319"/>
    </location>
</feature>
<reference evidence="4 5" key="1">
    <citation type="submission" date="2013-07" db="EMBL/GenBank/DDBJ databases">
        <title>Completed genome of Sphingomonas sanxanigenens NX02.</title>
        <authorList>
            <person name="Ma T."/>
            <person name="Huang H."/>
            <person name="Wu M."/>
            <person name="Li X."/>
            <person name="Li G."/>
        </authorList>
    </citation>
    <scope>NUCLEOTIDE SEQUENCE [LARGE SCALE GENOMIC DNA]</scope>
    <source>
        <strain evidence="4 5">NX02</strain>
    </source>
</reference>
<evidence type="ECO:0000259" key="3">
    <source>
        <dbReference type="Pfam" id="PF02470"/>
    </source>
</evidence>
<dbReference type="eggNOG" id="COG1463">
    <property type="taxonomic scope" value="Bacteria"/>
</dbReference>
<evidence type="ECO:0000313" key="5">
    <source>
        <dbReference type="Proteomes" id="UP000018851"/>
    </source>
</evidence>
<dbReference type="AlphaFoldDB" id="W0AIX9"/>
<evidence type="ECO:0000256" key="1">
    <source>
        <dbReference type="SAM" id="MobiDB-lite"/>
    </source>
</evidence>
<dbReference type="PANTHER" id="PTHR36698:SF2">
    <property type="entry name" value="MCE_MLAD DOMAIN-CONTAINING PROTEIN"/>
    <property type="match status" value="1"/>
</dbReference>
<name>W0AIX9_9SPHN</name>
<dbReference type="InterPro" id="IPR003399">
    <property type="entry name" value="Mce/MlaD"/>
</dbReference>
<feature type="region of interest" description="Disordered" evidence="1">
    <location>
        <begin position="299"/>
        <end position="319"/>
    </location>
</feature>
<dbReference type="RefSeq" id="WP_025294602.1">
    <property type="nucleotide sequence ID" value="NZ_CP006644.1"/>
</dbReference>
<dbReference type="Proteomes" id="UP000018851">
    <property type="component" value="Chromosome"/>
</dbReference>
<dbReference type="EMBL" id="CP006644">
    <property type="protein sequence ID" value="AHE56492.1"/>
    <property type="molecule type" value="Genomic_DNA"/>
</dbReference>
<dbReference type="Pfam" id="PF02470">
    <property type="entry name" value="MlaD"/>
    <property type="match status" value="1"/>
</dbReference>
<keyword evidence="2" id="KW-0812">Transmembrane</keyword>
<dbReference type="PATRIC" id="fig|1123269.5.peg.4783"/>
<keyword evidence="2" id="KW-1133">Transmembrane helix</keyword>
<proteinExistence type="predicted"/>
<organism evidence="4 5">
    <name type="scientific">Sphingomonas sanxanigenens DSM 19645 = NX02</name>
    <dbReference type="NCBI Taxonomy" id="1123269"/>
    <lineage>
        <taxon>Bacteria</taxon>
        <taxon>Pseudomonadati</taxon>
        <taxon>Pseudomonadota</taxon>
        <taxon>Alphaproteobacteria</taxon>
        <taxon>Sphingomonadales</taxon>
        <taxon>Sphingomonadaceae</taxon>
        <taxon>Sphingomonas</taxon>
    </lineage>
</organism>
<keyword evidence="2" id="KW-0472">Membrane</keyword>
<dbReference type="OrthoDB" id="9808689at2"/>
<dbReference type="KEGG" id="ssan:NX02_24425"/>
<feature type="domain" description="Mce/MlaD" evidence="3">
    <location>
        <begin position="40"/>
        <end position="113"/>
    </location>
</feature>
<feature type="transmembrane region" description="Helical" evidence="2">
    <location>
        <begin position="6"/>
        <end position="29"/>
    </location>
</feature>
<keyword evidence="5" id="KW-1185">Reference proteome</keyword>
<accession>W0AIX9</accession>
<protein>
    <recommendedName>
        <fullName evidence="3">Mce/MlaD domain-containing protein</fullName>
    </recommendedName>
</protein>